<accession>A0A395HQE3</accession>
<dbReference type="VEuPathDB" id="FungiDB:BO97DRAFT_417151"/>
<organism evidence="1 2">
    <name type="scientific">Aspergillus homomorphus (strain CBS 101889)</name>
    <dbReference type="NCBI Taxonomy" id="1450537"/>
    <lineage>
        <taxon>Eukaryota</taxon>
        <taxon>Fungi</taxon>
        <taxon>Dikarya</taxon>
        <taxon>Ascomycota</taxon>
        <taxon>Pezizomycotina</taxon>
        <taxon>Eurotiomycetes</taxon>
        <taxon>Eurotiomycetidae</taxon>
        <taxon>Eurotiales</taxon>
        <taxon>Aspergillaceae</taxon>
        <taxon>Aspergillus</taxon>
        <taxon>Aspergillus subgen. Circumdati</taxon>
    </lineage>
</organism>
<gene>
    <name evidence="1" type="ORF">BO97DRAFT_417151</name>
</gene>
<name>A0A395HQE3_ASPHC</name>
<dbReference type="GeneID" id="37200753"/>
<dbReference type="AlphaFoldDB" id="A0A395HQE3"/>
<dbReference type="RefSeq" id="XP_025548232.1">
    <property type="nucleotide sequence ID" value="XM_025696464.1"/>
</dbReference>
<evidence type="ECO:0000313" key="2">
    <source>
        <dbReference type="Proteomes" id="UP000248961"/>
    </source>
</evidence>
<protein>
    <submittedName>
        <fullName evidence="1">Uncharacterized protein</fullName>
    </submittedName>
</protein>
<keyword evidence="2" id="KW-1185">Reference proteome</keyword>
<evidence type="ECO:0000313" key="1">
    <source>
        <dbReference type="EMBL" id="RAL09078.1"/>
    </source>
</evidence>
<reference evidence="1 2" key="1">
    <citation type="submission" date="2018-02" db="EMBL/GenBank/DDBJ databases">
        <title>The genomes of Aspergillus section Nigri reveals drivers in fungal speciation.</title>
        <authorList>
            <consortium name="DOE Joint Genome Institute"/>
            <person name="Vesth T.C."/>
            <person name="Nybo J."/>
            <person name="Theobald S."/>
            <person name="Brandl J."/>
            <person name="Frisvad J.C."/>
            <person name="Nielsen K.F."/>
            <person name="Lyhne E.K."/>
            <person name="Kogle M.E."/>
            <person name="Kuo A."/>
            <person name="Riley R."/>
            <person name="Clum A."/>
            <person name="Nolan M."/>
            <person name="Lipzen A."/>
            <person name="Salamov A."/>
            <person name="Henrissat B."/>
            <person name="Wiebenga A."/>
            <person name="De vries R.P."/>
            <person name="Grigoriev I.V."/>
            <person name="Mortensen U.H."/>
            <person name="Andersen M.R."/>
            <person name="Baker S.E."/>
        </authorList>
    </citation>
    <scope>NUCLEOTIDE SEQUENCE [LARGE SCALE GENOMIC DNA]</scope>
    <source>
        <strain evidence="1 2">CBS 101889</strain>
    </source>
</reference>
<sequence length="151" mass="17277">MRWTKRTTCPMADLEPDQLASRYWAFSAPSAADSVQEALAFASLVEQEYDSILVVDTKLYTWALLLSAVDSLERQQIQRLEKHVIHRRKSRYLLGPMLNQDLVSIVQNEGSAFLKIWKGLVFAGLEQIRPMQILVYMLIPSGKHNWSPGFP</sequence>
<dbReference type="EMBL" id="KZ824307">
    <property type="protein sequence ID" value="RAL09078.1"/>
    <property type="molecule type" value="Genomic_DNA"/>
</dbReference>
<proteinExistence type="predicted"/>
<dbReference type="Proteomes" id="UP000248961">
    <property type="component" value="Unassembled WGS sequence"/>
</dbReference>